<dbReference type="Proteomes" id="UP000053690">
    <property type="component" value="Unassembled WGS sequence"/>
</dbReference>
<sequence length="101" mass="10392">MKRTPTLFACCALAVVAGCMETTTSEPKTVSAPASGPGELAGFVGARAGQAELGLQNRGYSLVRSQGLTSFWLKNDGSQCAAITTSDGRYSDIAMVPADVC</sequence>
<protein>
    <submittedName>
        <fullName evidence="2">Uncharacterized protein</fullName>
    </submittedName>
</protein>
<dbReference type="EMBL" id="LQBP01000023">
    <property type="protein sequence ID" value="KUJ72243.1"/>
    <property type="molecule type" value="Genomic_DNA"/>
</dbReference>
<dbReference type="STRING" id="1685378.AVO44_20370"/>
<comment type="caution">
    <text evidence="2">The sequence shown here is derived from an EMBL/GenBank/DDBJ whole genome shotgun (WGS) entry which is preliminary data.</text>
</comment>
<dbReference type="AlphaFoldDB" id="A0A0X3T949"/>
<reference evidence="3" key="1">
    <citation type="submission" date="2015-12" db="EMBL/GenBank/DDBJ databases">
        <authorList>
            <person name="Zhang G."/>
            <person name="Stingl U."/>
        </authorList>
    </citation>
    <scope>NUCLEOTIDE SEQUENCE [LARGE SCALE GENOMIC DNA]</scope>
    <source>
        <strain evidence="3">ZGT108</strain>
    </source>
</reference>
<organism evidence="2 3">
    <name type="scientific">Ruegeria profundi</name>
    <dbReference type="NCBI Taxonomy" id="1685378"/>
    <lineage>
        <taxon>Bacteria</taxon>
        <taxon>Pseudomonadati</taxon>
        <taxon>Pseudomonadota</taxon>
        <taxon>Alphaproteobacteria</taxon>
        <taxon>Rhodobacterales</taxon>
        <taxon>Roseobacteraceae</taxon>
        <taxon>Ruegeria</taxon>
    </lineage>
</organism>
<name>A0A0X3T949_9RHOB</name>
<evidence type="ECO:0000256" key="1">
    <source>
        <dbReference type="SAM" id="SignalP"/>
    </source>
</evidence>
<keyword evidence="3" id="KW-1185">Reference proteome</keyword>
<proteinExistence type="predicted"/>
<feature type="chain" id="PRO_5007053874" evidence="1">
    <location>
        <begin position="18"/>
        <end position="101"/>
    </location>
</feature>
<gene>
    <name evidence="2" type="ORF">AVO44_20370</name>
</gene>
<dbReference type="PROSITE" id="PS51257">
    <property type="entry name" value="PROKAR_LIPOPROTEIN"/>
    <property type="match status" value="1"/>
</dbReference>
<keyword evidence="1" id="KW-0732">Signal</keyword>
<dbReference type="RefSeq" id="WP_068341304.1">
    <property type="nucleotide sequence ID" value="NZ_LQBP01000023.1"/>
</dbReference>
<accession>A0A0X3T949</accession>
<evidence type="ECO:0000313" key="2">
    <source>
        <dbReference type="EMBL" id="KUJ72243.1"/>
    </source>
</evidence>
<feature type="signal peptide" evidence="1">
    <location>
        <begin position="1"/>
        <end position="17"/>
    </location>
</feature>
<evidence type="ECO:0000313" key="3">
    <source>
        <dbReference type="Proteomes" id="UP000053690"/>
    </source>
</evidence>